<dbReference type="Gene3D" id="2.30.30.790">
    <property type="match status" value="1"/>
</dbReference>
<evidence type="ECO:0000256" key="1">
    <source>
        <dbReference type="ARBA" id="ARBA00002349"/>
    </source>
</evidence>
<keyword evidence="4 6" id="KW-0687">Ribonucleoprotein</keyword>
<dbReference type="NCBIfam" id="TIGR01024">
    <property type="entry name" value="rplS_bact"/>
    <property type="match status" value="1"/>
</dbReference>
<evidence type="ECO:0000256" key="7">
    <source>
        <dbReference type="RuleBase" id="RU000559"/>
    </source>
</evidence>
<dbReference type="EMBL" id="CP115156">
    <property type="protein sequence ID" value="WBL31434.1"/>
    <property type="molecule type" value="Genomic_DNA"/>
</dbReference>
<dbReference type="Pfam" id="PF01245">
    <property type="entry name" value="Ribosomal_L19"/>
    <property type="match status" value="1"/>
</dbReference>
<evidence type="ECO:0000256" key="3">
    <source>
        <dbReference type="ARBA" id="ARBA00022980"/>
    </source>
</evidence>
<reference evidence="8" key="1">
    <citation type="submission" date="2022-12" db="EMBL/GenBank/DDBJ databases">
        <title>Genomic Characterization of Candidatus Phytoplasma sacchari in China.</title>
        <authorList>
            <person name="Zhang R.-Y."/>
        </authorList>
    </citation>
    <scope>NUCLEOTIDE SEQUENCE [LARGE SCALE GENOMIC DNA]</scope>
    <source>
        <strain evidence="8">SCWL1</strain>
    </source>
</reference>
<dbReference type="InterPro" id="IPR001857">
    <property type="entry name" value="Ribosomal_bL19"/>
</dbReference>
<dbReference type="PANTHER" id="PTHR15680:SF9">
    <property type="entry name" value="LARGE RIBOSOMAL SUBUNIT PROTEIN BL19M"/>
    <property type="match status" value="1"/>
</dbReference>
<name>A0ABY7M1B4_9MOLU</name>
<proteinExistence type="inferred from homology"/>
<dbReference type="PANTHER" id="PTHR15680">
    <property type="entry name" value="RIBOSOMAL PROTEIN L19"/>
    <property type="match status" value="1"/>
</dbReference>
<gene>
    <name evidence="6 8" type="primary">rplS</name>
    <name evidence="8" type="ORF">O7R10_02435</name>
</gene>
<accession>A0ABY7M1B4</accession>
<protein>
    <recommendedName>
        <fullName evidence="5 6">Large ribosomal subunit protein bL19</fullName>
    </recommendedName>
</protein>
<comment type="function">
    <text evidence="1 6 7">This protein is located at the 30S-50S ribosomal subunit interface and may play a role in the structure and function of the aminoacyl-tRNA binding site.</text>
</comment>
<dbReference type="HAMAP" id="MF_00402">
    <property type="entry name" value="Ribosomal_bL19"/>
    <property type="match status" value="1"/>
</dbReference>
<dbReference type="InterPro" id="IPR018257">
    <property type="entry name" value="Ribosomal_bL19_CS"/>
</dbReference>
<dbReference type="PIRSF" id="PIRSF002191">
    <property type="entry name" value="Ribosomal_L19"/>
    <property type="match status" value="1"/>
</dbReference>
<evidence type="ECO:0000256" key="4">
    <source>
        <dbReference type="ARBA" id="ARBA00023274"/>
    </source>
</evidence>
<evidence type="ECO:0000256" key="2">
    <source>
        <dbReference type="ARBA" id="ARBA00005781"/>
    </source>
</evidence>
<keyword evidence="9" id="KW-1185">Reference proteome</keyword>
<dbReference type="InterPro" id="IPR038657">
    <property type="entry name" value="Ribosomal_bL19_sf"/>
</dbReference>
<comment type="similarity">
    <text evidence="2 6 7">Belongs to the bacterial ribosomal protein bL19 family.</text>
</comment>
<keyword evidence="3 6" id="KW-0689">Ribosomal protein</keyword>
<evidence type="ECO:0000256" key="5">
    <source>
        <dbReference type="ARBA" id="ARBA00035171"/>
    </source>
</evidence>
<sequence>MDINLKGQQLINSVNKDNLRQIPSFKVGDTVRIFVKFEENNKKKIQIFEGLVIKRKGSNISETFTLRKVYSGVGVERICPLHSPLYEKIEVIKRGIVRRSKLYYIRDLSAKATKIKEKK</sequence>
<dbReference type="Proteomes" id="UP001210120">
    <property type="component" value="Chromosome"/>
</dbReference>
<evidence type="ECO:0000256" key="6">
    <source>
        <dbReference type="HAMAP-Rule" id="MF_00402"/>
    </source>
</evidence>
<dbReference type="GO" id="GO:0005840">
    <property type="term" value="C:ribosome"/>
    <property type="evidence" value="ECO:0007669"/>
    <property type="project" value="UniProtKB-KW"/>
</dbReference>
<dbReference type="SUPFAM" id="SSF50104">
    <property type="entry name" value="Translation proteins SH3-like domain"/>
    <property type="match status" value="1"/>
</dbReference>
<dbReference type="PRINTS" id="PR00061">
    <property type="entry name" value="RIBOSOMALL19"/>
</dbReference>
<dbReference type="PROSITE" id="PS01015">
    <property type="entry name" value="RIBOSOMAL_L19"/>
    <property type="match status" value="1"/>
</dbReference>
<evidence type="ECO:0000313" key="9">
    <source>
        <dbReference type="Proteomes" id="UP001210120"/>
    </source>
</evidence>
<evidence type="ECO:0000313" key="8">
    <source>
        <dbReference type="EMBL" id="WBL31434.1"/>
    </source>
</evidence>
<dbReference type="InterPro" id="IPR008991">
    <property type="entry name" value="Translation_prot_SH3-like_sf"/>
</dbReference>
<organism evidence="8 9">
    <name type="scientific">Candidatus Phytoplasma sacchari</name>
    <dbReference type="NCBI Taxonomy" id="2609813"/>
    <lineage>
        <taxon>Bacteria</taxon>
        <taxon>Bacillati</taxon>
        <taxon>Mycoplasmatota</taxon>
        <taxon>Mollicutes</taxon>
        <taxon>Acholeplasmatales</taxon>
        <taxon>Acholeplasmataceae</taxon>
        <taxon>Candidatus Phytoplasma</taxon>
        <taxon>16SrXI (Rice yellow dwarf group)</taxon>
    </lineage>
</organism>